<dbReference type="RefSeq" id="WP_054456174.1">
    <property type="nucleotide sequence ID" value="NZ_LHPH01000048.1"/>
</dbReference>
<evidence type="ECO:0000313" key="2">
    <source>
        <dbReference type="Proteomes" id="UP000037848"/>
    </source>
</evidence>
<dbReference type="AlphaFoldDB" id="A0A0N1ECC7"/>
<dbReference type="OrthoDB" id="1359545at2"/>
<keyword evidence="2" id="KW-1185">Reference proteome</keyword>
<organism evidence="1 2">
    <name type="scientific">Pseudoalteromonas porphyrae</name>
    <dbReference type="NCBI Taxonomy" id="187330"/>
    <lineage>
        <taxon>Bacteria</taxon>
        <taxon>Pseudomonadati</taxon>
        <taxon>Pseudomonadota</taxon>
        <taxon>Gammaproteobacteria</taxon>
        <taxon>Alteromonadales</taxon>
        <taxon>Pseudoalteromonadaceae</taxon>
        <taxon>Pseudoalteromonas</taxon>
    </lineage>
</organism>
<proteinExistence type="predicted"/>
<protein>
    <submittedName>
        <fullName evidence="1">Uncharacterized protein</fullName>
    </submittedName>
</protein>
<evidence type="ECO:0000313" key="1">
    <source>
        <dbReference type="EMBL" id="KPH56644.1"/>
    </source>
</evidence>
<dbReference type="PATRIC" id="fig|187330.3.peg.3350"/>
<dbReference type="EMBL" id="LHPH01000048">
    <property type="protein sequence ID" value="KPH56644.1"/>
    <property type="molecule type" value="Genomic_DNA"/>
</dbReference>
<accession>A0A0N1ECC7</accession>
<gene>
    <name evidence="1" type="ORF">ADS77_20985</name>
</gene>
<reference evidence="1 2" key="1">
    <citation type="submission" date="2015-08" db="EMBL/GenBank/DDBJ databases">
        <title>Draft Genome Sequence of Pseudoalteromonas porphyrae UCD-SED14.</title>
        <authorList>
            <person name="Coil D.A."/>
            <person name="Jospin G."/>
            <person name="Lee R.D."/>
            <person name="Eisen J.A."/>
        </authorList>
    </citation>
    <scope>NUCLEOTIDE SEQUENCE [LARGE SCALE GENOMIC DNA]</scope>
    <source>
        <strain evidence="1 2">UCD-SED14</strain>
    </source>
</reference>
<dbReference type="Proteomes" id="UP000037848">
    <property type="component" value="Unassembled WGS sequence"/>
</dbReference>
<name>A0A0N1ECC7_9GAMM</name>
<comment type="caution">
    <text evidence="1">The sequence shown here is derived from an EMBL/GenBank/DDBJ whole genome shotgun (WGS) entry which is preliminary data.</text>
</comment>
<sequence length="194" mass="22380">MDNEELERRAKITNETCGGIQPMHKVFYSLSIKYSADRCLNAFRVYDYLLSKNADAEELISSVQEAIGHAAALSRYFWPTSMGKKKIAKEQIDMRQSRGELLRNQYGVTDDSPISDRDIRNAWEHFDEKLDTYVLSHDAGYFFPSPILGDHSLADEAIGKIFKLIDPTNECLVLLGNKYFFRPIRDEVERIFNE</sequence>